<evidence type="ECO:0000313" key="10">
    <source>
        <dbReference type="Proteomes" id="UP000603453"/>
    </source>
</evidence>
<reference evidence="9" key="1">
    <citation type="submission" date="2020-12" db="EMBL/GenBank/DDBJ databases">
        <title>Metabolic potential, ecology and presence of endohyphal bacteria is reflected in genomic diversity of Mucoromycotina.</title>
        <authorList>
            <person name="Muszewska A."/>
            <person name="Okrasinska A."/>
            <person name="Steczkiewicz K."/>
            <person name="Drgas O."/>
            <person name="Orlowska M."/>
            <person name="Perlinska-Lenart U."/>
            <person name="Aleksandrzak-Piekarczyk T."/>
            <person name="Szatraj K."/>
            <person name="Zielenkiewicz U."/>
            <person name="Pilsyk S."/>
            <person name="Malc E."/>
            <person name="Mieczkowski P."/>
            <person name="Kruszewska J.S."/>
            <person name="Biernat P."/>
            <person name="Pawlowska J."/>
        </authorList>
    </citation>
    <scope>NUCLEOTIDE SEQUENCE</scope>
    <source>
        <strain evidence="9">WA0000017839</strain>
    </source>
</reference>
<protein>
    <recommendedName>
        <fullName evidence="8">Nudix hydrolase domain-containing protein</fullName>
    </recommendedName>
</protein>
<evidence type="ECO:0000256" key="3">
    <source>
        <dbReference type="ARBA" id="ARBA00022475"/>
    </source>
</evidence>
<keyword evidence="10" id="KW-1185">Reference proteome</keyword>
<dbReference type="Proteomes" id="UP000603453">
    <property type="component" value="Unassembled WGS sequence"/>
</dbReference>
<dbReference type="Pfam" id="PF00293">
    <property type="entry name" value="NUDIX"/>
    <property type="match status" value="1"/>
</dbReference>
<dbReference type="PANTHER" id="PTHR30003">
    <property type="entry name" value="L-LACTATE PERMEASE"/>
    <property type="match status" value="1"/>
</dbReference>
<feature type="transmembrane region" description="Helical" evidence="7">
    <location>
        <begin position="669"/>
        <end position="689"/>
    </location>
</feature>
<evidence type="ECO:0000256" key="1">
    <source>
        <dbReference type="ARBA" id="ARBA00004651"/>
    </source>
</evidence>
<dbReference type="SUPFAM" id="SSF55811">
    <property type="entry name" value="Nudix"/>
    <property type="match status" value="1"/>
</dbReference>
<organism evidence="9 10">
    <name type="scientific">Mucor saturninus</name>
    <dbReference type="NCBI Taxonomy" id="64648"/>
    <lineage>
        <taxon>Eukaryota</taxon>
        <taxon>Fungi</taxon>
        <taxon>Fungi incertae sedis</taxon>
        <taxon>Mucoromycota</taxon>
        <taxon>Mucoromycotina</taxon>
        <taxon>Mucoromycetes</taxon>
        <taxon>Mucorales</taxon>
        <taxon>Mucorineae</taxon>
        <taxon>Mucoraceae</taxon>
        <taxon>Mucor</taxon>
    </lineage>
</organism>
<dbReference type="InterPro" id="IPR015797">
    <property type="entry name" value="NUDIX_hydrolase-like_dom_sf"/>
</dbReference>
<name>A0A8H7UZ89_9FUNG</name>
<accession>A0A8H7UZ89</accession>
<feature type="transmembrane region" description="Helical" evidence="7">
    <location>
        <begin position="410"/>
        <end position="427"/>
    </location>
</feature>
<feature type="transmembrane region" description="Helical" evidence="7">
    <location>
        <begin position="370"/>
        <end position="390"/>
    </location>
</feature>
<keyword evidence="5 7" id="KW-1133">Transmembrane helix</keyword>
<dbReference type="InterPro" id="IPR003804">
    <property type="entry name" value="Lactate_perm"/>
</dbReference>
<feature type="transmembrane region" description="Helical" evidence="7">
    <location>
        <begin position="225"/>
        <end position="243"/>
    </location>
</feature>
<dbReference type="EMBL" id="JAEPRD010000127">
    <property type="protein sequence ID" value="KAG2197513.1"/>
    <property type="molecule type" value="Genomic_DNA"/>
</dbReference>
<dbReference type="GO" id="GO:0010945">
    <property type="term" value="F:coenzyme A diphosphatase activity"/>
    <property type="evidence" value="ECO:0007669"/>
    <property type="project" value="InterPro"/>
</dbReference>
<feature type="transmembrane region" description="Helical" evidence="7">
    <location>
        <begin position="326"/>
        <end position="341"/>
    </location>
</feature>
<comment type="subcellular location">
    <subcellularLocation>
        <location evidence="1">Cell membrane</location>
        <topology evidence="1">Multi-pass membrane protein</topology>
    </subcellularLocation>
</comment>
<dbReference type="GO" id="GO:0005886">
    <property type="term" value="C:plasma membrane"/>
    <property type="evidence" value="ECO:0007669"/>
    <property type="project" value="UniProtKB-SubCell"/>
</dbReference>
<feature type="transmembrane region" description="Helical" evidence="7">
    <location>
        <begin position="594"/>
        <end position="616"/>
    </location>
</feature>
<feature type="transmembrane region" description="Helical" evidence="7">
    <location>
        <begin position="291"/>
        <end position="314"/>
    </location>
</feature>
<dbReference type="OrthoDB" id="2266445at2759"/>
<feature type="transmembrane region" description="Helical" evidence="7">
    <location>
        <begin position="536"/>
        <end position="557"/>
    </location>
</feature>
<dbReference type="Gene3D" id="3.90.79.10">
    <property type="entry name" value="Nucleoside Triphosphate Pyrophosphohydrolase"/>
    <property type="match status" value="1"/>
</dbReference>
<keyword evidence="3" id="KW-1003">Cell membrane</keyword>
<dbReference type="PROSITE" id="PS51462">
    <property type="entry name" value="NUDIX"/>
    <property type="match status" value="1"/>
</dbReference>
<comment type="caution">
    <text evidence="9">The sequence shown here is derived from an EMBL/GenBank/DDBJ whole genome shotgun (WGS) entry which is preliminary data.</text>
</comment>
<dbReference type="CDD" id="cd03426">
    <property type="entry name" value="NUDIX_CoAse_Nudt7"/>
    <property type="match status" value="1"/>
</dbReference>
<feature type="domain" description="Nudix hydrolase" evidence="8">
    <location>
        <begin position="36"/>
        <end position="179"/>
    </location>
</feature>
<keyword evidence="6 7" id="KW-0472">Membrane</keyword>
<proteinExistence type="predicted"/>
<feature type="transmembrane region" description="Helical" evidence="7">
    <location>
        <begin position="758"/>
        <end position="779"/>
    </location>
</feature>
<feature type="transmembrane region" description="Helical" evidence="7">
    <location>
        <begin position="250"/>
        <end position="271"/>
    </location>
</feature>
<dbReference type="Pfam" id="PF02652">
    <property type="entry name" value="Lactate_perm"/>
    <property type="match status" value="1"/>
</dbReference>
<keyword evidence="4 7" id="KW-0812">Transmembrane</keyword>
<evidence type="ECO:0000256" key="6">
    <source>
        <dbReference type="ARBA" id="ARBA00023136"/>
    </source>
</evidence>
<evidence type="ECO:0000256" key="7">
    <source>
        <dbReference type="SAM" id="Phobius"/>
    </source>
</evidence>
<dbReference type="PANTHER" id="PTHR30003:SF0">
    <property type="entry name" value="GLYCOLATE PERMEASE GLCA-RELATED"/>
    <property type="match status" value="1"/>
</dbReference>
<feature type="transmembrane region" description="Helical" evidence="7">
    <location>
        <begin position="439"/>
        <end position="459"/>
    </location>
</feature>
<keyword evidence="2" id="KW-0813">Transport</keyword>
<gene>
    <name evidence="9" type="ORF">INT47_007122</name>
</gene>
<dbReference type="AlphaFoldDB" id="A0A8H7UZ89"/>
<evidence type="ECO:0000256" key="4">
    <source>
        <dbReference type="ARBA" id="ARBA00022692"/>
    </source>
</evidence>
<dbReference type="NCBIfam" id="TIGR00795">
    <property type="entry name" value="lctP"/>
    <property type="match status" value="1"/>
</dbReference>
<feature type="transmembrane region" description="Helical" evidence="7">
    <location>
        <begin position="628"/>
        <end position="649"/>
    </location>
</feature>
<evidence type="ECO:0000259" key="8">
    <source>
        <dbReference type="PROSITE" id="PS51462"/>
    </source>
</evidence>
<evidence type="ECO:0000256" key="2">
    <source>
        <dbReference type="ARBA" id="ARBA00022448"/>
    </source>
</evidence>
<sequence>MISRTAPIVFDTTTLSLFSKRLLNCPRFKLPYAPNVKEAAVLVPLCVVQGKPSVLFTVRNENMRTHQGEISFPGGKEEPEDPTLEHTALRETHEEIGLEPSAVDILGCYSALPNKTGSLRVHPYVGYVKTESDDLFTRFNPDEVSSVFTLPIEYLIDPKVRITKQFRESKREYTVFKLPDHVHGEKELWGLTSFILDGVLRLPPPESIIQSGIFIQQLQPINDSLIGSFFVGIIPLIIVLIMLGVFRVPAYYAASTGLVVCIFIAIFGWKMPATQAFESIGNGVVYANWPIMWIVANAMYIYNITVRSGIFHLFRKWMISSTPPDMRIILIIIGFCFGALLEGVAGFGVPGAICSSMMVALGFDPEDALVYTLIFNTTPVAFGALGIPVTTLASLTGLPVLALSAMMGRQLPIFSLFLPAYALLFYAGPRAGLIECWPVALVAGFSFALMQGIFANLVGPELPDLIAGLVSLISVIAFVQFWKPRYRKEYEANINYMLKQQEQEEEDIFAQEIKEEKESDSESQVSSRVDKLSAKYTLLAWSPWLLIVVVVIIWTFAKVSTKGQIDVKWPHLHQEVWLTLYGKKYDAIWSFQPLATGTAIMVASIPFSVIVLLYGVHPRVFKIALRDTVVQLYKPIITVSFIMAFAYLYNYSGMSTHASIVYTIGYQLASVGKAFPFISAWLGWVACFLSGSDTSANSLFGNLQVVAAREIGLSAILMAATNSSGAITSKMISPQNLTTGVSTIGLQGQEGRILRRTIAHSVFMCCVMGGIACIQQYGIPSMIPAEV</sequence>
<dbReference type="InterPro" id="IPR045121">
    <property type="entry name" value="CoAse"/>
</dbReference>
<dbReference type="InterPro" id="IPR000086">
    <property type="entry name" value="NUDIX_hydrolase_dom"/>
</dbReference>
<dbReference type="GO" id="GO:0015295">
    <property type="term" value="F:solute:proton symporter activity"/>
    <property type="evidence" value="ECO:0007669"/>
    <property type="project" value="TreeGrafter"/>
</dbReference>
<feature type="transmembrane region" description="Helical" evidence="7">
    <location>
        <begin position="465"/>
        <end position="482"/>
    </location>
</feature>
<evidence type="ECO:0000313" key="9">
    <source>
        <dbReference type="EMBL" id="KAG2197513.1"/>
    </source>
</evidence>
<evidence type="ECO:0000256" key="5">
    <source>
        <dbReference type="ARBA" id="ARBA00022989"/>
    </source>
</evidence>
<dbReference type="GO" id="GO:0015129">
    <property type="term" value="F:lactate transmembrane transporter activity"/>
    <property type="evidence" value="ECO:0007669"/>
    <property type="project" value="InterPro"/>
</dbReference>